<feature type="signal peptide" evidence="6">
    <location>
        <begin position="1"/>
        <end position="17"/>
    </location>
</feature>
<dbReference type="InterPro" id="IPR009050">
    <property type="entry name" value="Globin-like_sf"/>
</dbReference>
<evidence type="ECO:0000256" key="1">
    <source>
        <dbReference type="ARBA" id="ARBA00022448"/>
    </source>
</evidence>
<evidence type="ECO:0000256" key="3">
    <source>
        <dbReference type="ARBA" id="ARBA00022723"/>
    </source>
</evidence>
<reference evidence="8" key="1">
    <citation type="submission" date="2016-10" db="EMBL/GenBank/DDBJ databases">
        <authorList>
            <person name="Varghese N."/>
            <person name="Submissions S."/>
        </authorList>
    </citation>
    <scope>NUCLEOTIDE SEQUENCE [LARGE SCALE GENOMIC DNA]</scope>
    <source>
        <strain evidence="8">CGMCC 1.3431</strain>
    </source>
</reference>
<protein>
    <submittedName>
        <fullName evidence="7">Hemoglobin</fullName>
    </submittedName>
</protein>
<name>A0A1G4SR05_9CAUL</name>
<dbReference type="Pfam" id="PF01152">
    <property type="entry name" value="Bac_globin"/>
    <property type="match status" value="1"/>
</dbReference>
<dbReference type="EMBL" id="FMTS01000005">
    <property type="protein sequence ID" value="SCW71563.1"/>
    <property type="molecule type" value="Genomic_DNA"/>
</dbReference>
<dbReference type="GO" id="GO:0046872">
    <property type="term" value="F:metal ion binding"/>
    <property type="evidence" value="ECO:0007669"/>
    <property type="project" value="UniProtKB-KW"/>
</dbReference>
<keyword evidence="2 5" id="KW-0349">Heme</keyword>
<dbReference type="InterPro" id="IPR012292">
    <property type="entry name" value="Globin/Proto"/>
</dbReference>
<evidence type="ECO:0000256" key="6">
    <source>
        <dbReference type="SAM" id="SignalP"/>
    </source>
</evidence>
<evidence type="ECO:0000313" key="8">
    <source>
        <dbReference type="Proteomes" id="UP000199150"/>
    </source>
</evidence>
<keyword evidence="8" id="KW-1185">Reference proteome</keyword>
<keyword evidence="6" id="KW-0732">Signal</keyword>
<dbReference type="AlphaFoldDB" id="A0A1G4SR05"/>
<dbReference type="Proteomes" id="UP000199150">
    <property type="component" value="Unassembled WGS sequence"/>
</dbReference>
<dbReference type="STRING" id="260084.SAMN02927928_2849"/>
<dbReference type="GO" id="GO:0019825">
    <property type="term" value="F:oxygen binding"/>
    <property type="evidence" value="ECO:0007669"/>
    <property type="project" value="InterPro"/>
</dbReference>
<keyword evidence="4 5" id="KW-0408">Iron</keyword>
<keyword evidence="3 5" id="KW-0479">Metal-binding</keyword>
<evidence type="ECO:0000256" key="4">
    <source>
        <dbReference type="ARBA" id="ARBA00023004"/>
    </source>
</evidence>
<evidence type="ECO:0000256" key="2">
    <source>
        <dbReference type="ARBA" id="ARBA00022617"/>
    </source>
</evidence>
<proteinExistence type="predicted"/>
<accession>A0A1G4SR05</accession>
<dbReference type="CDD" id="cd00454">
    <property type="entry name" value="TrHb1_N"/>
    <property type="match status" value="1"/>
</dbReference>
<organism evidence="7 8">
    <name type="scientific">Asticcacaulis taihuensis</name>
    <dbReference type="NCBI Taxonomy" id="260084"/>
    <lineage>
        <taxon>Bacteria</taxon>
        <taxon>Pseudomonadati</taxon>
        <taxon>Pseudomonadota</taxon>
        <taxon>Alphaproteobacteria</taxon>
        <taxon>Caulobacterales</taxon>
        <taxon>Caulobacteraceae</taxon>
        <taxon>Asticcacaulis</taxon>
    </lineage>
</organism>
<dbReference type="RefSeq" id="WP_245679021.1">
    <property type="nucleotide sequence ID" value="NZ_CBCRYE010000003.1"/>
</dbReference>
<keyword evidence="1" id="KW-0813">Transport</keyword>
<dbReference type="InterPro" id="IPR001486">
    <property type="entry name" value="Hemoglobin_trunc"/>
</dbReference>
<dbReference type="Gene3D" id="1.10.490.10">
    <property type="entry name" value="Globins"/>
    <property type="match status" value="1"/>
</dbReference>
<evidence type="ECO:0000313" key="7">
    <source>
        <dbReference type="EMBL" id="SCW71563.1"/>
    </source>
</evidence>
<sequence>MKYLALAALLIATPALAETQTADPFPVISPDGSLYQAFGGHEGLVRITDDLMVNLLADPRTHDFFVAAKRDQIKTGLIQIFCHVMGGGCTYTGKNMTEAHSQLGIREEDFTALVESLQKAMDKNHVPFRAQNRLLAAMAPHHREIVTGAGKG</sequence>
<gene>
    <name evidence="7" type="ORF">SAMN02927928_2849</name>
</gene>
<feature type="binding site" description="distal binding residue" evidence="5">
    <location>
        <position position="100"/>
    </location>
    <ligand>
        <name>heme</name>
        <dbReference type="ChEBI" id="CHEBI:30413"/>
    </ligand>
    <ligandPart>
        <name>Fe</name>
        <dbReference type="ChEBI" id="CHEBI:18248"/>
    </ligandPart>
</feature>
<evidence type="ECO:0000256" key="5">
    <source>
        <dbReference type="PIRSR" id="PIRSR601486-1"/>
    </source>
</evidence>
<dbReference type="SUPFAM" id="SSF46458">
    <property type="entry name" value="Globin-like"/>
    <property type="match status" value="1"/>
</dbReference>
<feature type="chain" id="PRO_5011442986" evidence="6">
    <location>
        <begin position="18"/>
        <end position="152"/>
    </location>
</feature>
<dbReference type="GO" id="GO:0020037">
    <property type="term" value="F:heme binding"/>
    <property type="evidence" value="ECO:0007669"/>
    <property type="project" value="InterPro"/>
</dbReference>